<gene>
    <name evidence="1" type="ORF">HMPREF9290_1539</name>
</gene>
<dbReference type="NCBIfam" id="TIGR00099">
    <property type="entry name" value="Cof-subfamily"/>
    <property type="match status" value="1"/>
</dbReference>
<sequence length="277" mass="31280">MIRILAIDIDGTLLNSKSILEEKTIAALRELEEIGVRIVLNSGRVFSSVMYYARQISKNPVVIANNGAILGSDFDNIIKSYPLEDDVVDRLYNLSKENKLDFHFYDLNTYYSDTFNERKLKHLLKNPNVDGDYSVNLSITDNSLEVLRNKNHKAYKFQINGVSEDDEIVKIIKNEFNDKLYFTSSINGVVEMMTKNVSKLETLKEFAKITGLKTSNIAAIGDGLNDYEMLSGVEISFAMGNSKDELKEIANHVVRDNDNGGIIEACEIIKECNRCLI</sequence>
<dbReference type="GO" id="GO:0005829">
    <property type="term" value="C:cytosol"/>
    <property type="evidence" value="ECO:0007669"/>
    <property type="project" value="TreeGrafter"/>
</dbReference>
<dbReference type="PROSITE" id="PS01229">
    <property type="entry name" value="COF_2"/>
    <property type="match status" value="1"/>
</dbReference>
<dbReference type="InterPro" id="IPR000150">
    <property type="entry name" value="Cof"/>
</dbReference>
<dbReference type="STRING" id="879305.HMPREF9290_1539"/>
<dbReference type="Pfam" id="PF08282">
    <property type="entry name" value="Hydrolase_3"/>
    <property type="match status" value="1"/>
</dbReference>
<dbReference type="SFLD" id="SFLDG01140">
    <property type="entry name" value="C2.B:_Phosphomannomutase_and_P"/>
    <property type="match status" value="1"/>
</dbReference>
<dbReference type="GO" id="GO:0016791">
    <property type="term" value="F:phosphatase activity"/>
    <property type="evidence" value="ECO:0007669"/>
    <property type="project" value="TreeGrafter"/>
</dbReference>
<dbReference type="SUPFAM" id="SSF56784">
    <property type="entry name" value="HAD-like"/>
    <property type="match status" value="1"/>
</dbReference>
<dbReference type="GO" id="GO:0000287">
    <property type="term" value="F:magnesium ion binding"/>
    <property type="evidence" value="ECO:0007669"/>
    <property type="project" value="TreeGrafter"/>
</dbReference>
<dbReference type="PANTHER" id="PTHR10000">
    <property type="entry name" value="PHOSPHOSERINE PHOSPHATASE"/>
    <property type="match status" value="1"/>
</dbReference>
<dbReference type="RefSeq" id="WP_004834108.1">
    <property type="nucleotide sequence ID" value="NZ_AEXM01000012.1"/>
</dbReference>
<comment type="caution">
    <text evidence="1">The sequence shown here is derived from an EMBL/GenBank/DDBJ whole genome shotgun (WGS) entry which is preliminary data.</text>
</comment>
<dbReference type="PATRIC" id="fig|879305.3.peg.597"/>
<keyword evidence="1" id="KW-0378">Hydrolase</keyword>
<dbReference type="Gene3D" id="3.30.1240.10">
    <property type="match status" value="1"/>
</dbReference>
<dbReference type="EMBL" id="AEXM01000012">
    <property type="protein sequence ID" value="EGC82318.1"/>
    <property type="molecule type" value="Genomic_DNA"/>
</dbReference>
<evidence type="ECO:0000313" key="2">
    <source>
        <dbReference type="Proteomes" id="UP000005286"/>
    </source>
</evidence>
<dbReference type="PANTHER" id="PTHR10000:SF8">
    <property type="entry name" value="HAD SUPERFAMILY HYDROLASE-LIKE, TYPE 3"/>
    <property type="match status" value="1"/>
</dbReference>
<proteinExistence type="predicted"/>
<dbReference type="PROSITE" id="PS01228">
    <property type="entry name" value="COF_1"/>
    <property type="match status" value="1"/>
</dbReference>
<evidence type="ECO:0000313" key="1">
    <source>
        <dbReference type="EMBL" id="EGC82318.1"/>
    </source>
</evidence>
<dbReference type="InterPro" id="IPR023214">
    <property type="entry name" value="HAD_sf"/>
</dbReference>
<dbReference type="AlphaFoldDB" id="F0GUW5"/>
<dbReference type="InterPro" id="IPR036412">
    <property type="entry name" value="HAD-like_sf"/>
</dbReference>
<dbReference type="eggNOG" id="COG0561">
    <property type="taxonomic scope" value="Bacteria"/>
</dbReference>
<protein>
    <submittedName>
        <fullName evidence="1">Cof-like hydrolase</fullName>
    </submittedName>
</protein>
<dbReference type="Gene3D" id="3.40.50.1000">
    <property type="entry name" value="HAD superfamily/HAD-like"/>
    <property type="match status" value="1"/>
</dbReference>
<reference evidence="1 2" key="1">
    <citation type="submission" date="2011-01" db="EMBL/GenBank/DDBJ databases">
        <authorList>
            <person name="Durkin A.S."/>
            <person name="Madupu R."/>
            <person name="Torralba M."/>
            <person name="Gillis M."/>
            <person name="Methe B."/>
            <person name="Sutton G."/>
            <person name="Nelson K.E."/>
        </authorList>
    </citation>
    <scope>NUCLEOTIDE SEQUENCE [LARGE SCALE GENOMIC DNA]</scope>
    <source>
        <strain evidence="1 2">ACS-065-V-Col13</strain>
    </source>
</reference>
<name>F0GUW5_9FIRM</name>
<dbReference type="InterPro" id="IPR006379">
    <property type="entry name" value="HAD-SF_hydro_IIB"/>
</dbReference>
<keyword evidence="2" id="KW-1185">Reference proteome</keyword>
<dbReference type="SFLD" id="SFLDS00003">
    <property type="entry name" value="Haloacid_Dehalogenase"/>
    <property type="match status" value="1"/>
</dbReference>
<dbReference type="Proteomes" id="UP000005286">
    <property type="component" value="Unassembled WGS sequence"/>
</dbReference>
<accession>F0GUW5</accession>
<dbReference type="NCBIfam" id="TIGR01484">
    <property type="entry name" value="HAD-SF-IIB"/>
    <property type="match status" value="1"/>
</dbReference>
<organism evidence="1 2">
    <name type="scientific">Anaerococcus prevotii ACS-065-V-Col13</name>
    <dbReference type="NCBI Taxonomy" id="879305"/>
    <lineage>
        <taxon>Bacteria</taxon>
        <taxon>Bacillati</taxon>
        <taxon>Bacillota</taxon>
        <taxon>Tissierellia</taxon>
        <taxon>Tissierellales</taxon>
        <taxon>Peptoniphilaceae</taxon>
        <taxon>Anaerococcus</taxon>
    </lineage>
</organism>